<reference evidence="1 2" key="1">
    <citation type="submission" date="2020-02" db="EMBL/GenBank/DDBJ databases">
        <title>Draft genome sequence of Haematococcus lacustris strain NIES-144.</title>
        <authorList>
            <person name="Morimoto D."/>
            <person name="Nakagawa S."/>
            <person name="Yoshida T."/>
            <person name="Sawayama S."/>
        </authorList>
    </citation>
    <scope>NUCLEOTIDE SEQUENCE [LARGE SCALE GENOMIC DNA]</scope>
    <source>
        <strain evidence="1 2">NIES-144</strain>
    </source>
</reference>
<proteinExistence type="predicted"/>
<keyword evidence="2" id="KW-1185">Reference proteome</keyword>
<dbReference type="AlphaFoldDB" id="A0A699YC72"/>
<name>A0A699YC72_HAELA</name>
<gene>
    <name evidence="1" type="ORF">HaLaN_02632</name>
</gene>
<accession>A0A699YC72</accession>
<dbReference type="Proteomes" id="UP000485058">
    <property type="component" value="Unassembled WGS sequence"/>
</dbReference>
<protein>
    <submittedName>
        <fullName evidence="1">Uncharacterized protein</fullName>
    </submittedName>
</protein>
<organism evidence="1 2">
    <name type="scientific">Haematococcus lacustris</name>
    <name type="common">Green alga</name>
    <name type="synonym">Haematococcus pluvialis</name>
    <dbReference type="NCBI Taxonomy" id="44745"/>
    <lineage>
        <taxon>Eukaryota</taxon>
        <taxon>Viridiplantae</taxon>
        <taxon>Chlorophyta</taxon>
        <taxon>core chlorophytes</taxon>
        <taxon>Chlorophyceae</taxon>
        <taxon>CS clade</taxon>
        <taxon>Chlamydomonadales</taxon>
        <taxon>Haematococcaceae</taxon>
        <taxon>Haematococcus</taxon>
    </lineage>
</organism>
<evidence type="ECO:0000313" key="2">
    <source>
        <dbReference type="Proteomes" id="UP000485058"/>
    </source>
</evidence>
<evidence type="ECO:0000313" key="1">
    <source>
        <dbReference type="EMBL" id="GFH07780.1"/>
    </source>
</evidence>
<sequence length="196" mass="20137">MQAGQCVANVGHDKTLQLGLQPPLHDLLLVEAKELRLQQRTAHYRHHANLQQQTIAFKLAHDDLDVGLSCGTREGDDGQHVCDLGVNWQIVVEAVADLLSRAVHYAAEVPRVSAGGSAVGSEEAAAVVGSLVQLLQTSGSVVPPDGHAVQVLQEQQFPGAHWGSGGAAAGCRGSGALCSAGPCGPGGLLQGGGPQL</sequence>
<comment type="caution">
    <text evidence="1">The sequence shown here is derived from an EMBL/GenBank/DDBJ whole genome shotgun (WGS) entry which is preliminary data.</text>
</comment>
<dbReference type="EMBL" id="BLLF01000115">
    <property type="protein sequence ID" value="GFH07780.1"/>
    <property type="molecule type" value="Genomic_DNA"/>
</dbReference>